<dbReference type="EMBL" id="SUNJ01011351">
    <property type="protein sequence ID" value="TPP58955.1"/>
    <property type="molecule type" value="Genomic_DNA"/>
</dbReference>
<organism evidence="3 4">
    <name type="scientific">Fasciola gigantica</name>
    <name type="common">Giant liver fluke</name>
    <dbReference type="NCBI Taxonomy" id="46835"/>
    <lineage>
        <taxon>Eukaryota</taxon>
        <taxon>Metazoa</taxon>
        <taxon>Spiralia</taxon>
        <taxon>Lophotrochozoa</taxon>
        <taxon>Platyhelminthes</taxon>
        <taxon>Trematoda</taxon>
        <taxon>Digenea</taxon>
        <taxon>Plagiorchiida</taxon>
        <taxon>Echinostomata</taxon>
        <taxon>Echinostomatoidea</taxon>
        <taxon>Fasciolidae</taxon>
        <taxon>Fasciola</taxon>
    </lineage>
</organism>
<keyword evidence="2" id="KW-0472">Membrane</keyword>
<feature type="transmembrane region" description="Helical" evidence="2">
    <location>
        <begin position="12"/>
        <end position="33"/>
    </location>
</feature>
<keyword evidence="2" id="KW-0812">Transmembrane</keyword>
<gene>
    <name evidence="3" type="ORF">FGIG_08964</name>
</gene>
<feature type="compositionally biased region" description="Basic and acidic residues" evidence="1">
    <location>
        <begin position="86"/>
        <end position="100"/>
    </location>
</feature>
<accession>A0A504YF57</accession>
<proteinExistence type="predicted"/>
<evidence type="ECO:0000256" key="1">
    <source>
        <dbReference type="SAM" id="MobiDB-lite"/>
    </source>
</evidence>
<dbReference type="Proteomes" id="UP000316759">
    <property type="component" value="Unassembled WGS sequence"/>
</dbReference>
<evidence type="ECO:0000313" key="4">
    <source>
        <dbReference type="Proteomes" id="UP000316759"/>
    </source>
</evidence>
<dbReference type="AlphaFoldDB" id="A0A504YF57"/>
<keyword evidence="2" id="KW-1133">Transmembrane helix</keyword>
<reference evidence="3 4" key="1">
    <citation type="submission" date="2019-04" db="EMBL/GenBank/DDBJ databases">
        <title>Annotation for the trematode Fasciola gigantica.</title>
        <authorList>
            <person name="Choi Y.-J."/>
        </authorList>
    </citation>
    <scope>NUCLEOTIDE SEQUENCE [LARGE SCALE GENOMIC DNA]</scope>
    <source>
        <strain evidence="3">Uganda_cow_1</strain>
    </source>
</reference>
<feature type="region of interest" description="Disordered" evidence="1">
    <location>
        <begin position="79"/>
        <end position="100"/>
    </location>
</feature>
<dbReference type="OrthoDB" id="6134317at2759"/>
<protein>
    <submittedName>
        <fullName evidence="3">Uncharacterized protein</fullName>
    </submittedName>
</protein>
<keyword evidence="4" id="KW-1185">Reference proteome</keyword>
<sequence length="100" mass="10738">MCGIPCRLALAVINGVFLVISLITVVVGALFAWGQSFVKQTVEEAVTPIAEMAGGDAQKTTNEATAIIMSIGLRSTNWDYSSHPHNYSDRSLLEGRKGEL</sequence>
<comment type="caution">
    <text evidence="3">The sequence shown here is derived from an EMBL/GenBank/DDBJ whole genome shotgun (WGS) entry which is preliminary data.</text>
</comment>
<evidence type="ECO:0000313" key="3">
    <source>
        <dbReference type="EMBL" id="TPP58955.1"/>
    </source>
</evidence>
<evidence type="ECO:0000256" key="2">
    <source>
        <dbReference type="SAM" id="Phobius"/>
    </source>
</evidence>
<name>A0A504YF57_FASGI</name>